<evidence type="ECO:0000313" key="2">
    <source>
        <dbReference type="Proteomes" id="UP000231655"/>
    </source>
</evidence>
<dbReference type="EMBL" id="OBEA01000004">
    <property type="protein sequence ID" value="SNY53110.1"/>
    <property type="molecule type" value="Genomic_DNA"/>
</dbReference>
<proteinExistence type="predicted"/>
<sequence length="141" mass="15820">MLADYLALPKGPGIYVIGHASDPVRKVQAGQEIDAYLYNWPENFTSLYVGISESRREGVRGRLRSHFRARGNADLAARQKRGEVLWYIAALGTFASHEALFLALANGFFPSNLRDEGKRFAIRLNREIDAQIAAEEAARKR</sequence>
<protein>
    <recommendedName>
        <fullName evidence="3">GIY-YIG domain-containing protein</fullName>
    </recommendedName>
</protein>
<dbReference type="Proteomes" id="UP000231655">
    <property type="component" value="Unassembled WGS sequence"/>
</dbReference>
<evidence type="ECO:0000313" key="1">
    <source>
        <dbReference type="EMBL" id="SNY53110.1"/>
    </source>
</evidence>
<evidence type="ECO:0008006" key="3">
    <source>
        <dbReference type="Google" id="ProtNLM"/>
    </source>
</evidence>
<dbReference type="AlphaFoldDB" id="A0A285IYH8"/>
<reference evidence="1 2" key="1">
    <citation type="submission" date="2017-09" db="EMBL/GenBank/DDBJ databases">
        <authorList>
            <person name="Ehlers B."/>
            <person name="Leendertz F.H."/>
        </authorList>
    </citation>
    <scope>NUCLEOTIDE SEQUENCE [LARGE SCALE GENOMIC DNA]</scope>
    <source>
        <strain evidence="1 2">CGMCC 1.12662</strain>
    </source>
</reference>
<organism evidence="1 2">
    <name type="scientific">Pseudooceanicola antarcticus</name>
    <dbReference type="NCBI Taxonomy" id="1247613"/>
    <lineage>
        <taxon>Bacteria</taxon>
        <taxon>Pseudomonadati</taxon>
        <taxon>Pseudomonadota</taxon>
        <taxon>Alphaproteobacteria</taxon>
        <taxon>Rhodobacterales</taxon>
        <taxon>Paracoccaceae</taxon>
        <taxon>Pseudooceanicola</taxon>
    </lineage>
</organism>
<name>A0A285IYH8_9RHOB</name>
<gene>
    <name evidence="1" type="ORF">SAMN06297129_2493</name>
</gene>
<accession>A0A285IYH8</accession>